<organism evidence="3 4">
    <name type="scientific">Actomonas aquatica</name>
    <dbReference type="NCBI Taxonomy" id="2866162"/>
    <lineage>
        <taxon>Bacteria</taxon>
        <taxon>Pseudomonadati</taxon>
        <taxon>Verrucomicrobiota</taxon>
        <taxon>Opitutia</taxon>
        <taxon>Opitutales</taxon>
        <taxon>Opitutaceae</taxon>
        <taxon>Actomonas</taxon>
    </lineage>
</organism>
<keyword evidence="4" id="KW-1185">Reference proteome</keyword>
<evidence type="ECO:0000256" key="1">
    <source>
        <dbReference type="ARBA" id="ARBA00023267"/>
    </source>
</evidence>
<sequence length="128" mass="12498">MKKLRVTVDGKSYDVVVETLDETPAVASAAAPLPAATPPVAAPAPAAPRPAPAPVAAGAGAIVSPLAGKIVSVDVKVGDTIEAGAQVATVEAMKMNTFIYAEQAGTVSSVAVAPGDGVEEGAVILQLG</sequence>
<dbReference type="InterPro" id="IPR011053">
    <property type="entry name" value="Single_hybrid_motif"/>
</dbReference>
<accession>A0ABZ1CBX2</accession>
<dbReference type="Gene3D" id="2.40.50.100">
    <property type="match status" value="1"/>
</dbReference>
<evidence type="ECO:0000313" key="3">
    <source>
        <dbReference type="EMBL" id="WRQ88074.1"/>
    </source>
</evidence>
<dbReference type="EMBL" id="CP139781">
    <property type="protein sequence ID" value="WRQ88074.1"/>
    <property type="molecule type" value="Genomic_DNA"/>
</dbReference>
<dbReference type="PANTHER" id="PTHR45266:SF3">
    <property type="entry name" value="OXALOACETATE DECARBOXYLASE ALPHA CHAIN"/>
    <property type="match status" value="1"/>
</dbReference>
<dbReference type="InterPro" id="IPR000089">
    <property type="entry name" value="Biotin_lipoyl"/>
</dbReference>
<reference evidence="3 4" key="1">
    <citation type="submission" date="2021-08" db="EMBL/GenBank/DDBJ databases">
        <authorList>
            <person name="Zhang D."/>
            <person name="Zhang A."/>
            <person name="Wang L."/>
        </authorList>
    </citation>
    <scope>NUCLEOTIDE SEQUENCE [LARGE SCALE GENOMIC DNA]</scope>
    <source>
        <strain evidence="3 4">WL0086</strain>
    </source>
</reference>
<proteinExistence type="predicted"/>
<dbReference type="Proteomes" id="UP000738431">
    <property type="component" value="Chromosome"/>
</dbReference>
<keyword evidence="1" id="KW-0092">Biotin</keyword>
<dbReference type="InterPro" id="IPR050709">
    <property type="entry name" value="Biotin_Carboxyl_Carrier/Decarb"/>
</dbReference>
<name>A0ABZ1CBX2_9BACT</name>
<dbReference type="PROSITE" id="PS50968">
    <property type="entry name" value="BIOTINYL_LIPOYL"/>
    <property type="match status" value="1"/>
</dbReference>
<evidence type="ECO:0000259" key="2">
    <source>
        <dbReference type="PROSITE" id="PS50968"/>
    </source>
</evidence>
<evidence type="ECO:0000313" key="4">
    <source>
        <dbReference type="Proteomes" id="UP000738431"/>
    </source>
</evidence>
<gene>
    <name evidence="3" type="ORF">K1X11_001560</name>
</gene>
<reference evidence="3 4" key="2">
    <citation type="submission" date="2023-12" db="EMBL/GenBank/DDBJ databases">
        <title>Description of an unclassified Opitutus bacterium of Verrucomicrobiota.</title>
        <authorList>
            <person name="Zhang D.-F."/>
        </authorList>
    </citation>
    <scope>NUCLEOTIDE SEQUENCE [LARGE SCALE GENOMIC DNA]</scope>
    <source>
        <strain evidence="3 4">WL0086</strain>
    </source>
</reference>
<dbReference type="SUPFAM" id="SSF51230">
    <property type="entry name" value="Single hybrid motif"/>
    <property type="match status" value="1"/>
</dbReference>
<dbReference type="CDD" id="cd06850">
    <property type="entry name" value="biotinyl_domain"/>
    <property type="match status" value="1"/>
</dbReference>
<dbReference type="PANTHER" id="PTHR45266">
    <property type="entry name" value="OXALOACETATE DECARBOXYLASE ALPHA CHAIN"/>
    <property type="match status" value="1"/>
</dbReference>
<protein>
    <submittedName>
        <fullName evidence="3">Biotin/lipoyl-containing protein</fullName>
    </submittedName>
</protein>
<feature type="domain" description="Lipoyl-binding" evidence="2">
    <location>
        <begin position="50"/>
        <end position="128"/>
    </location>
</feature>
<dbReference type="RefSeq" id="WP_221028892.1">
    <property type="nucleotide sequence ID" value="NZ_CP139781.1"/>
</dbReference>
<dbReference type="Pfam" id="PF00364">
    <property type="entry name" value="Biotin_lipoyl"/>
    <property type="match status" value="1"/>
</dbReference>